<dbReference type="AlphaFoldDB" id="A0A9D2HBD8"/>
<keyword evidence="1" id="KW-0131">Cell cycle</keyword>
<gene>
    <name evidence="1" type="ORF">H9798_07590</name>
</gene>
<keyword evidence="1" id="KW-0132">Cell division</keyword>
<dbReference type="EMBL" id="DXAK01000042">
    <property type="protein sequence ID" value="HJA06985.1"/>
    <property type="molecule type" value="Genomic_DNA"/>
</dbReference>
<name>A0A9D2HBD8_9FIRM</name>
<comment type="caution">
    <text evidence="1">The sequence shown here is derived from an EMBL/GenBank/DDBJ whole genome shotgun (WGS) entry which is preliminary data.</text>
</comment>
<reference evidence="1" key="1">
    <citation type="journal article" date="2021" name="PeerJ">
        <title>Extensive microbial diversity within the chicken gut microbiome revealed by metagenomics and culture.</title>
        <authorList>
            <person name="Gilroy R."/>
            <person name="Ravi A."/>
            <person name="Getino M."/>
            <person name="Pursley I."/>
            <person name="Horton D.L."/>
            <person name="Alikhan N.F."/>
            <person name="Baker D."/>
            <person name="Gharbi K."/>
            <person name="Hall N."/>
            <person name="Watson M."/>
            <person name="Adriaenssens E.M."/>
            <person name="Foster-Nyarko E."/>
            <person name="Jarju S."/>
            <person name="Secka A."/>
            <person name="Antonio M."/>
            <person name="Oren A."/>
            <person name="Chaudhuri R.R."/>
            <person name="La Ragione R."/>
            <person name="Hildebrand F."/>
            <person name="Pallen M.J."/>
        </authorList>
    </citation>
    <scope>NUCLEOTIDE SEQUENCE</scope>
    <source>
        <strain evidence="1">ChiSjej2B20-11307</strain>
    </source>
</reference>
<evidence type="ECO:0000313" key="2">
    <source>
        <dbReference type="Proteomes" id="UP000824223"/>
    </source>
</evidence>
<dbReference type="Proteomes" id="UP000824223">
    <property type="component" value="Unassembled WGS sequence"/>
</dbReference>
<evidence type="ECO:0000313" key="1">
    <source>
        <dbReference type="EMBL" id="HJA06985.1"/>
    </source>
</evidence>
<sequence>MKSKKQKKNKKRRVWRVVLLIIAALIVLAAAVVFLFRTKTFEVEGNSYYGENTITSWIKRDGFSVNTLYILAKYNLTDADLPSGMESMHISLKNPWTVRVTVKEKEMAGYVDYDDGYLFFDRNGTVALRTQKILEGTPYIEGLAFDAGKVKVGEKLPVEDDSIFDKIVEVSKNLKKYSLAPDRISCTDGSVQIYFGIVEVLLGDRDYEVKLQQIPPILEKLAELYPETAGTLHLENYNADSDNIRFVPAG</sequence>
<dbReference type="GO" id="GO:0051301">
    <property type="term" value="P:cell division"/>
    <property type="evidence" value="ECO:0007669"/>
    <property type="project" value="UniProtKB-KW"/>
</dbReference>
<accession>A0A9D2HBD8</accession>
<organism evidence="1 2">
    <name type="scientific">Candidatus Mediterraneibacter pullicola</name>
    <dbReference type="NCBI Taxonomy" id="2838682"/>
    <lineage>
        <taxon>Bacteria</taxon>
        <taxon>Bacillati</taxon>
        <taxon>Bacillota</taxon>
        <taxon>Clostridia</taxon>
        <taxon>Lachnospirales</taxon>
        <taxon>Lachnospiraceae</taxon>
        <taxon>Mediterraneibacter</taxon>
    </lineage>
</organism>
<protein>
    <submittedName>
        <fullName evidence="1">Cell division protein FtsQ</fullName>
    </submittedName>
</protein>
<reference evidence="1" key="2">
    <citation type="submission" date="2021-04" db="EMBL/GenBank/DDBJ databases">
        <authorList>
            <person name="Gilroy R."/>
        </authorList>
    </citation>
    <scope>NUCLEOTIDE SEQUENCE</scope>
    <source>
        <strain evidence="1">ChiSjej2B20-11307</strain>
    </source>
</reference>
<proteinExistence type="predicted"/>